<dbReference type="EMBL" id="AAXW01000005">
    <property type="protein sequence ID" value="EAZ92687.1"/>
    <property type="molecule type" value="Genomic_DNA"/>
</dbReference>
<sequence>MLGLNDLKQTRFYQEAHDEGKMEGKLEAKLELVPTLIKQGFTIEKTASLLQLDVELIRKLVSS</sequence>
<dbReference type="Proteomes" id="UP000003781">
    <property type="component" value="Unassembled WGS sequence"/>
</dbReference>
<evidence type="ECO:0000313" key="1">
    <source>
        <dbReference type="EMBL" id="EAZ92687.1"/>
    </source>
</evidence>
<keyword evidence="2" id="KW-1185">Reference proteome</keyword>
<proteinExistence type="predicted"/>
<name>A3ILN6_9CHRO</name>
<evidence type="ECO:0000313" key="2">
    <source>
        <dbReference type="Proteomes" id="UP000003781"/>
    </source>
</evidence>
<dbReference type="RefSeq" id="WP_008274259.1">
    <property type="nucleotide sequence ID" value="NZ_AAXW01000005.1"/>
</dbReference>
<comment type="caution">
    <text evidence="1">The sequence shown here is derived from an EMBL/GenBank/DDBJ whole genome shotgun (WGS) entry which is preliminary data.</text>
</comment>
<gene>
    <name evidence="1" type="ORF">CY0110_24011</name>
</gene>
<dbReference type="eggNOG" id="COG5464">
    <property type="taxonomic scope" value="Bacteria"/>
</dbReference>
<dbReference type="AlphaFoldDB" id="A3ILN6"/>
<organism evidence="1 2">
    <name type="scientific">Crocosphaera chwakensis CCY0110</name>
    <dbReference type="NCBI Taxonomy" id="391612"/>
    <lineage>
        <taxon>Bacteria</taxon>
        <taxon>Bacillati</taxon>
        <taxon>Cyanobacteriota</taxon>
        <taxon>Cyanophyceae</taxon>
        <taxon>Oscillatoriophycideae</taxon>
        <taxon>Chroococcales</taxon>
        <taxon>Aphanothecaceae</taxon>
        <taxon>Crocosphaera</taxon>
        <taxon>Crocosphaera chwakensis</taxon>
    </lineage>
</organism>
<protein>
    <submittedName>
        <fullName evidence="1">Uncharacterized protein</fullName>
    </submittedName>
</protein>
<accession>A3ILN6</accession>
<reference evidence="1 2" key="1">
    <citation type="submission" date="2007-03" db="EMBL/GenBank/DDBJ databases">
        <authorList>
            <person name="Stal L."/>
            <person name="Ferriera S."/>
            <person name="Johnson J."/>
            <person name="Kravitz S."/>
            <person name="Beeson K."/>
            <person name="Sutton G."/>
            <person name="Rogers Y.-H."/>
            <person name="Friedman R."/>
            <person name="Frazier M."/>
            <person name="Venter J.C."/>
        </authorList>
    </citation>
    <scope>NUCLEOTIDE SEQUENCE [LARGE SCALE GENOMIC DNA]</scope>
    <source>
        <strain evidence="1 2">CCY0110</strain>
    </source>
</reference>